<dbReference type="Gene3D" id="3.10.20.90">
    <property type="entry name" value="Phosphatidylinositol 3-kinase Catalytic Subunit, Chain A, domain 1"/>
    <property type="match status" value="1"/>
</dbReference>
<dbReference type="Proteomes" id="UP001165065">
    <property type="component" value="Unassembled WGS sequence"/>
</dbReference>
<sequence length="889" mass="101036">MPSEENNPPRQLKSSFVRPYQIPGGPVEAAADDVGGVNGTVKPSVPTSYAETLLFHKSFYFQQRRGTLDLRGISRVDVDKIIREVDIDTLQGYLENITFSDVTGEDLALYSDETFVRLFQITQLTLEYLLNVQDTLASNLDSLAQKYSRKKRELERLKGGIGEKDDEIKKLKREMRRRAKTISAYEAMLRQAPPPPEHDDQAQKGRGSSKKKAGGAEEEGEVDPEDEIHVYIIRYFMGVCLDLTVPAGTTVLSLKGMVSKLTGSTMAITDQSISLKGVQLKDGDRLVDAKVKDESVLVLMDGERPKVEAAVQPQVQQPQIIMQAPVQQAGGVAMEAEIKKLQSTLEKATAASQAELVTASKMLEEEVRKGKEREERMKEEMERRVRLLEETIRHEVKQEVMLREKAGGGVQQQSELQQQQGGAGTMGGQTIKVSGAGELESDDEEEEVLTRTEIAARMRESEDRAGRMEKDFAELRKSTEDLMGEKRKKDEEVEMMREELEKVREELDRERGREKEIEEEMKKEKERADRLALEKEEEAVAAAALAEKKKKEDEEEKEKEKEKEASSGPKKSSTEPSTKEASKEEGTNSQTSSWNLSYDGRDISVEVNSETDLETVRKNLAERMNTSAEQVVFFGDGDEGEVGEEGKVEIRGIEGLRKSYERGELRVGVKEKNGDDITFASVAMKMRGVDEAIKKFSDKVTKESERWEREEEEERKVREEKEMKERIEKSLGEKRVEEEVVERWEKGHVKQWTFNLTKDEEVAEKFETRGVTGKMLLDEEWVEKKMWNEIGGGGLSNDVKRRVEGYVKAMKVKGKGEDKVEEEIKMELVREEMEEKLRKEKEEKEKEEEEESSEEEEEEEEEEDEDGKKKKEAEEKSKKLGKGGCCTAS</sequence>
<dbReference type="InterPro" id="IPR029071">
    <property type="entry name" value="Ubiquitin-like_domsf"/>
</dbReference>
<evidence type="ECO:0000256" key="2">
    <source>
        <dbReference type="SAM" id="Coils"/>
    </source>
</evidence>
<dbReference type="PANTHER" id="PTHR21502">
    <property type="entry name" value="ZINC FINGER PROTEIN DZIP1"/>
    <property type="match status" value="1"/>
</dbReference>
<dbReference type="Pfam" id="PF13815">
    <property type="entry name" value="Dzip-like_N"/>
    <property type="match status" value="1"/>
</dbReference>
<feature type="coiled-coil region" evidence="2">
    <location>
        <begin position="331"/>
        <end position="398"/>
    </location>
</feature>
<protein>
    <recommendedName>
        <fullName evidence="4">Ubiquitin-like domain-containing protein</fullName>
    </recommendedName>
</protein>
<dbReference type="InterPro" id="IPR000626">
    <property type="entry name" value="Ubiquitin-like_dom"/>
</dbReference>
<evidence type="ECO:0000313" key="6">
    <source>
        <dbReference type="Proteomes" id="UP001165065"/>
    </source>
</evidence>
<feature type="region of interest" description="Disordered" evidence="3">
    <location>
        <begin position="456"/>
        <end position="611"/>
    </location>
</feature>
<feature type="region of interest" description="Disordered" evidence="3">
    <location>
        <begin position="834"/>
        <end position="889"/>
    </location>
</feature>
<keyword evidence="6" id="KW-1185">Reference proteome</keyword>
<dbReference type="SUPFAM" id="SSF54236">
    <property type="entry name" value="Ubiquitin-like"/>
    <property type="match status" value="1"/>
</dbReference>
<accession>A0A9W7G7M7</accession>
<dbReference type="EMBL" id="BRYA01000066">
    <property type="protein sequence ID" value="GMI36560.1"/>
    <property type="molecule type" value="Genomic_DNA"/>
</dbReference>
<dbReference type="AlphaFoldDB" id="A0A9W7G7M7"/>
<dbReference type="CDD" id="cd17039">
    <property type="entry name" value="Ubl_ubiquitin_like"/>
    <property type="match status" value="1"/>
</dbReference>
<feature type="compositionally biased region" description="Basic and acidic residues" evidence="3">
    <location>
        <begin position="834"/>
        <end position="844"/>
    </location>
</feature>
<keyword evidence="1 2" id="KW-0175">Coiled coil</keyword>
<dbReference type="GO" id="GO:0005737">
    <property type="term" value="C:cytoplasm"/>
    <property type="evidence" value="ECO:0007669"/>
    <property type="project" value="UniProtKB-SubCell"/>
</dbReference>
<evidence type="ECO:0000313" key="5">
    <source>
        <dbReference type="EMBL" id="GMI36560.1"/>
    </source>
</evidence>
<feature type="compositionally biased region" description="Basic and acidic residues" evidence="3">
    <location>
        <begin position="866"/>
        <end position="878"/>
    </location>
</feature>
<evidence type="ECO:0000256" key="3">
    <source>
        <dbReference type="SAM" id="MobiDB-lite"/>
    </source>
</evidence>
<feature type="coiled-coil region" evidence="2">
    <location>
        <begin position="137"/>
        <end position="174"/>
    </location>
</feature>
<feature type="compositionally biased region" description="Basic and acidic residues" evidence="3">
    <location>
        <begin position="546"/>
        <end position="565"/>
    </location>
</feature>
<dbReference type="OrthoDB" id="515971at2759"/>
<evidence type="ECO:0000259" key="4">
    <source>
        <dbReference type="PROSITE" id="PS50053"/>
    </source>
</evidence>
<gene>
    <name evidence="5" type="ORF">TrCOL_g1969</name>
</gene>
<name>A0A9W7G7M7_9STRA</name>
<feature type="compositionally biased region" description="Basic and acidic residues" evidence="3">
    <location>
        <begin position="456"/>
        <end position="534"/>
    </location>
</feature>
<dbReference type="PANTHER" id="PTHR21502:SF3">
    <property type="entry name" value="CILIUM ASSEMBLY PROTEIN DZIP1L"/>
    <property type="match status" value="1"/>
</dbReference>
<dbReference type="InterPro" id="IPR032714">
    <property type="entry name" value="DZIP1_N"/>
</dbReference>
<feature type="region of interest" description="Disordered" evidence="3">
    <location>
        <begin position="702"/>
        <end position="724"/>
    </location>
</feature>
<dbReference type="GO" id="GO:0008270">
    <property type="term" value="F:zinc ion binding"/>
    <property type="evidence" value="ECO:0007669"/>
    <property type="project" value="UniProtKB-KW"/>
</dbReference>
<dbReference type="InterPro" id="IPR051241">
    <property type="entry name" value="DZIP_RILPL"/>
</dbReference>
<feature type="compositionally biased region" description="Basic and acidic residues" evidence="3">
    <location>
        <begin position="577"/>
        <end position="586"/>
    </location>
</feature>
<proteinExistence type="predicted"/>
<dbReference type="Pfam" id="PF00240">
    <property type="entry name" value="ubiquitin"/>
    <property type="match status" value="1"/>
</dbReference>
<feature type="region of interest" description="Disordered" evidence="3">
    <location>
        <begin position="186"/>
        <end position="222"/>
    </location>
</feature>
<comment type="caution">
    <text evidence="5">The sequence shown here is derived from an EMBL/GenBank/DDBJ whole genome shotgun (WGS) entry which is preliminary data.</text>
</comment>
<feature type="compositionally biased region" description="Acidic residues" evidence="3">
    <location>
        <begin position="845"/>
        <end position="865"/>
    </location>
</feature>
<feature type="compositionally biased region" description="Polar residues" evidence="3">
    <location>
        <begin position="587"/>
        <end position="596"/>
    </location>
</feature>
<dbReference type="PROSITE" id="PS50053">
    <property type="entry name" value="UBIQUITIN_2"/>
    <property type="match status" value="1"/>
</dbReference>
<evidence type="ECO:0000256" key="1">
    <source>
        <dbReference type="ARBA" id="ARBA00023054"/>
    </source>
</evidence>
<feature type="domain" description="Ubiquitin-like" evidence="4">
    <location>
        <begin position="233"/>
        <end position="300"/>
    </location>
</feature>
<organism evidence="5 6">
    <name type="scientific">Triparma columacea</name>
    <dbReference type="NCBI Taxonomy" id="722753"/>
    <lineage>
        <taxon>Eukaryota</taxon>
        <taxon>Sar</taxon>
        <taxon>Stramenopiles</taxon>
        <taxon>Ochrophyta</taxon>
        <taxon>Bolidophyceae</taxon>
        <taxon>Parmales</taxon>
        <taxon>Triparmaceae</taxon>
        <taxon>Triparma</taxon>
    </lineage>
</organism>
<reference evidence="6" key="1">
    <citation type="journal article" date="2023" name="Commun. Biol.">
        <title>Genome analysis of Parmales, the sister group of diatoms, reveals the evolutionary specialization of diatoms from phago-mixotrophs to photoautotrophs.</title>
        <authorList>
            <person name="Ban H."/>
            <person name="Sato S."/>
            <person name="Yoshikawa S."/>
            <person name="Yamada K."/>
            <person name="Nakamura Y."/>
            <person name="Ichinomiya M."/>
            <person name="Sato N."/>
            <person name="Blanc-Mathieu R."/>
            <person name="Endo H."/>
            <person name="Kuwata A."/>
            <person name="Ogata H."/>
        </authorList>
    </citation>
    <scope>NUCLEOTIDE SEQUENCE [LARGE SCALE GENOMIC DNA]</scope>
</reference>